<accession>A0A6M1KZH9</accession>
<dbReference type="RefSeq" id="WP_164447466.1">
    <property type="nucleotide sequence ID" value="NZ_SAIY01000004.1"/>
</dbReference>
<comment type="caution">
    <text evidence="3">The sequence shown here is derived from an EMBL/GenBank/DDBJ whole genome shotgun (WGS) entry which is preliminary data.</text>
</comment>
<feature type="region of interest" description="Disordered" evidence="1">
    <location>
        <begin position="56"/>
        <end position="77"/>
    </location>
</feature>
<dbReference type="Proteomes" id="UP000478148">
    <property type="component" value="Unassembled WGS sequence"/>
</dbReference>
<dbReference type="PROSITE" id="PS51257">
    <property type="entry name" value="PROKAR_LIPOPROTEIN"/>
    <property type="match status" value="1"/>
</dbReference>
<proteinExistence type="predicted"/>
<sequence length="205" mass="22157">MTLLVRRRRPAVLPSVLLAALLAGCASSPSEPVAPPAPQTGYHLVEELCAQLDPQPLVALNGGTPKTREWPPRPDRRMSKCTLGASRRDPVSMHVLTVSVSLAESPERAREGLPRQPKPQARGTWHEVPQLGDGAWVWILPVDQGLEILDLPEPVAARHATLHVARGEVSVMLDLMSTATEVPDEDEAEALLVTYAEEALSLMAA</sequence>
<dbReference type="EMBL" id="SAIY01000004">
    <property type="protein sequence ID" value="NGM13519.1"/>
    <property type="molecule type" value="Genomic_DNA"/>
</dbReference>
<reference evidence="3 4" key="1">
    <citation type="submission" date="2020-02" db="EMBL/GenBank/DDBJ databases">
        <title>Draft Genome Sequence of Verrucosispora sp. Strain CWR15, Isolated from Gulf of Mexico Sponge.</title>
        <authorList>
            <person name="Kennedy S.J."/>
            <person name="Cella E."/>
            <person name="Azarian T."/>
            <person name="Baker B.J."/>
            <person name="Shaw L.N."/>
        </authorList>
    </citation>
    <scope>NUCLEOTIDE SEQUENCE [LARGE SCALE GENOMIC DNA]</scope>
    <source>
        <strain evidence="3 4">CWR15</strain>
    </source>
</reference>
<evidence type="ECO:0000313" key="3">
    <source>
        <dbReference type="EMBL" id="NGM13519.1"/>
    </source>
</evidence>
<protein>
    <recommendedName>
        <fullName evidence="5">DUF3558 domain-containing protein</fullName>
    </recommendedName>
</protein>
<gene>
    <name evidence="3" type="ORF">ENC19_13025</name>
</gene>
<dbReference type="AlphaFoldDB" id="A0A6M1KZH9"/>
<feature type="compositionally biased region" description="Basic and acidic residues" evidence="1">
    <location>
        <begin position="66"/>
        <end position="77"/>
    </location>
</feature>
<name>A0A6M1KZH9_9ACTN</name>
<keyword evidence="4" id="KW-1185">Reference proteome</keyword>
<feature type="chain" id="PRO_5038569259" description="DUF3558 domain-containing protein" evidence="2">
    <location>
        <begin position="26"/>
        <end position="205"/>
    </location>
</feature>
<evidence type="ECO:0000313" key="4">
    <source>
        <dbReference type="Proteomes" id="UP000478148"/>
    </source>
</evidence>
<evidence type="ECO:0008006" key="5">
    <source>
        <dbReference type="Google" id="ProtNLM"/>
    </source>
</evidence>
<organism evidence="3 4">
    <name type="scientific">Verrucosispora sioxanthis</name>
    <dbReference type="NCBI Taxonomy" id="2499994"/>
    <lineage>
        <taxon>Bacteria</taxon>
        <taxon>Bacillati</taxon>
        <taxon>Actinomycetota</taxon>
        <taxon>Actinomycetes</taxon>
        <taxon>Micromonosporales</taxon>
        <taxon>Micromonosporaceae</taxon>
        <taxon>Micromonospora</taxon>
    </lineage>
</organism>
<evidence type="ECO:0000256" key="2">
    <source>
        <dbReference type="SAM" id="SignalP"/>
    </source>
</evidence>
<keyword evidence="2" id="KW-0732">Signal</keyword>
<feature type="signal peptide" evidence="2">
    <location>
        <begin position="1"/>
        <end position="25"/>
    </location>
</feature>
<evidence type="ECO:0000256" key="1">
    <source>
        <dbReference type="SAM" id="MobiDB-lite"/>
    </source>
</evidence>